<evidence type="ECO:0000256" key="3">
    <source>
        <dbReference type="ARBA" id="ARBA00022741"/>
    </source>
</evidence>
<sequence length="112" mass="13057">PLIKERIKKLSDYLPLCEFFFNQPHSTEAVDLLSDKKELLGNIYKKLEGIKEWKANIIGEEMMELVKEKKMKTGEFFMILRIIITGRKISPPLNESMEILGKEECLKRLTKG</sequence>
<dbReference type="GO" id="GO:0006424">
    <property type="term" value="P:glutamyl-tRNA aminoacylation"/>
    <property type="evidence" value="ECO:0007669"/>
    <property type="project" value="TreeGrafter"/>
</dbReference>
<feature type="non-terminal residue" evidence="8">
    <location>
        <position position="1"/>
    </location>
</feature>
<dbReference type="Pfam" id="PF19269">
    <property type="entry name" value="Anticodon_2"/>
    <property type="match status" value="1"/>
</dbReference>
<comment type="caution">
    <text evidence="8">The sequence shown here is derived from an EMBL/GenBank/DDBJ whole genome shotgun (WGS) entry which is preliminary data.</text>
</comment>
<dbReference type="GO" id="GO:0005524">
    <property type="term" value="F:ATP binding"/>
    <property type="evidence" value="ECO:0007669"/>
    <property type="project" value="UniProtKB-KW"/>
</dbReference>
<reference evidence="8 9" key="1">
    <citation type="submission" date="2017-09" db="EMBL/GenBank/DDBJ databases">
        <title>Depth-based differentiation of microbial function through sediment-hosted aquifers and enrichment of novel symbionts in the deep terrestrial subsurface.</title>
        <authorList>
            <person name="Probst A.J."/>
            <person name="Ladd B."/>
            <person name="Jarett J.K."/>
            <person name="Geller-Mcgrath D.E."/>
            <person name="Sieber C.M."/>
            <person name="Emerson J.B."/>
            <person name="Anantharaman K."/>
            <person name="Thomas B.C."/>
            <person name="Malmstrom R."/>
            <person name="Stieglmeier M."/>
            <person name="Klingl A."/>
            <person name="Woyke T."/>
            <person name="Ryan C.M."/>
            <person name="Banfield J.F."/>
        </authorList>
    </citation>
    <scope>NUCLEOTIDE SEQUENCE [LARGE SCALE GENOMIC DNA]</scope>
    <source>
        <strain evidence="8">CG11_big_fil_rev_8_21_14_0_20_35_14</strain>
    </source>
</reference>
<proteinExistence type="inferred from homology"/>
<dbReference type="AlphaFoldDB" id="A0A2H0KNC8"/>
<keyword evidence="5" id="KW-0648">Protein biosynthesis</keyword>
<feature type="domain" description="Aminoacyl-tRNA synthetase class I anticodon-binding" evidence="7">
    <location>
        <begin position="1"/>
        <end position="111"/>
    </location>
</feature>
<gene>
    <name evidence="8" type="ORF">COV86_01300</name>
</gene>
<dbReference type="InterPro" id="IPR045462">
    <property type="entry name" value="aa-tRNA-synth_I_cd-bd"/>
</dbReference>
<evidence type="ECO:0000313" key="8">
    <source>
        <dbReference type="EMBL" id="PIQ72736.1"/>
    </source>
</evidence>
<name>A0A2H0KNC8_9BACT</name>
<dbReference type="InterPro" id="IPR020751">
    <property type="entry name" value="aa-tRNA-synth_I_codon-bd_sub2"/>
</dbReference>
<evidence type="ECO:0000259" key="7">
    <source>
        <dbReference type="Pfam" id="PF19269"/>
    </source>
</evidence>
<dbReference type="PANTHER" id="PTHR43311:SF2">
    <property type="entry name" value="GLUTAMATE--TRNA LIGASE, MITOCHONDRIAL-RELATED"/>
    <property type="match status" value="1"/>
</dbReference>
<keyword evidence="4" id="KW-0067">ATP-binding</keyword>
<evidence type="ECO:0000256" key="6">
    <source>
        <dbReference type="ARBA" id="ARBA00023146"/>
    </source>
</evidence>
<evidence type="ECO:0000256" key="2">
    <source>
        <dbReference type="ARBA" id="ARBA00022598"/>
    </source>
</evidence>
<evidence type="ECO:0000256" key="5">
    <source>
        <dbReference type="ARBA" id="ARBA00022917"/>
    </source>
</evidence>
<comment type="similarity">
    <text evidence="1">Belongs to the class-I aminoacyl-tRNA synthetase family. Glutamate--tRNA ligase type 1 subfamily.</text>
</comment>
<dbReference type="EMBL" id="PCVL01000013">
    <property type="protein sequence ID" value="PIQ72736.1"/>
    <property type="molecule type" value="Genomic_DNA"/>
</dbReference>
<evidence type="ECO:0000313" key="9">
    <source>
        <dbReference type="Proteomes" id="UP000229570"/>
    </source>
</evidence>
<evidence type="ECO:0000256" key="1">
    <source>
        <dbReference type="ARBA" id="ARBA00007894"/>
    </source>
</evidence>
<keyword evidence="6" id="KW-0030">Aminoacyl-tRNA synthetase</keyword>
<dbReference type="Gene3D" id="1.10.10.350">
    <property type="match status" value="1"/>
</dbReference>
<dbReference type="InterPro" id="IPR049940">
    <property type="entry name" value="GluQ/Sye"/>
</dbReference>
<protein>
    <submittedName>
        <fullName evidence="8">Glutamate--tRNA ligase</fullName>
    </submittedName>
</protein>
<organism evidence="8 9">
    <name type="scientific">Candidatus Roizmanbacteria bacterium CG11_big_fil_rev_8_21_14_0_20_35_14</name>
    <dbReference type="NCBI Taxonomy" id="1974855"/>
    <lineage>
        <taxon>Bacteria</taxon>
        <taxon>Candidatus Roizmaniibacteriota</taxon>
    </lineage>
</organism>
<dbReference type="PANTHER" id="PTHR43311">
    <property type="entry name" value="GLUTAMATE--TRNA LIGASE"/>
    <property type="match status" value="1"/>
</dbReference>
<dbReference type="InterPro" id="IPR008925">
    <property type="entry name" value="aa_tRNA-synth_I_cd-bd_sf"/>
</dbReference>
<accession>A0A2H0KNC8</accession>
<dbReference type="GO" id="GO:0000049">
    <property type="term" value="F:tRNA binding"/>
    <property type="evidence" value="ECO:0007669"/>
    <property type="project" value="InterPro"/>
</dbReference>
<dbReference type="Proteomes" id="UP000229570">
    <property type="component" value="Unassembled WGS sequence"/>
</dbReference>
<dbReference type="GO" id="GO:0004818">
    <property type="term" value="F:glutamate-tRNA ligase activity"/>
    <property type="evidence" value="ECO:0007669"/>
    <property type="project" value="TreeGrafter"/>
</dbReference>
<keyword evidence="2 8" id="KW-0436">Ligase</keyword>
<evidence type="ECO:0000256" key="4">
    <source>
        <dbReference type="ARBA" id="ARBA00022840"/>
    </source>
</evidence>
<dbReference type="SUPFAM" id="SSF48163">
    <property type="entry name" value="An anticodon-binding domain of class I aminoacyl-tRNA synthetases"/>
    <property type="match status" value="1"/>
</dbReference>
<keyword evidence="3" id="KW-0547">Nucleotide-binding</keyword>